<sequence length="261" mass="28346">MEQQIQFENHLGERLAGTLHQPEGEPVGAVVAGHCFTCSRHTGVLRHVCTMLSQAGFMVLRFDFSGNGQSQGEFVQSTWSKQIREMASAVALMKDRGAKWIGLTGHSLGAAIALMAAGRVDGIGAVCRIAGRISPARPMHFLTPLQQQTLAETGAVKFTSRGRQLQLKRDFFDDADHYDLLAATRALDIPMLVVHGDRDTIIPVSEAHLAREANPARVELMIVEGGDHMLSRSEHQQQVGRVVTDWFCRQAGVPVTGASAG</sequence>
<dbReference type="KEGG" id="dov:DSCO28_50130"/>
<proteinExistence type="predicted"/>
<dbReference type="InterPro" id="IPR029058">
    <property type="entry name" value="AB_hydrolase_fold"/>
</dbReference>
<organism evidence="2 3">
    <name type="scientific">Desulfosarcina ovata subsp. sediminis</name>
    <dbReference type="NCBI Taxonomy" id="885957"/>
    <lineage>
        <taxon>Bacteria</taxon>
        <taxon>Pseudomonadati</taxon>
        <taxon>Thermodesulfobacteriota</taxon>
        <taxon>Desulfobacteria</taxon>
        <taxon>Desulfobacterales</taxon>
        <taxon>Desulfosarcinaceae</taxon>
        <taxon>Desulfosarcina</taxon>
    </lineage>
</organism>
<protein>
    <submittedName>
        <fullName evidence="2">Alpha/beta hydrolase</fullName>
    </submittedName>
</protein>
<dbReference type="SUPFAM" id="SSF53474">
    <property type="entry name" value="alpha/beta-Hydrolases"/>
    <property type="match status" value="1"/>
</dbReference>
<dbReference type="GO" id="GO:0016787">
    <property type="term" value="F:hydrolase activity"/>
    <property type="evidence" value="ECO:0007669"/>
    <property type="project" value="UniProtKB-KW"/>
</dbReference>
<dbReference type="InterPro" id="IPR022742">
    <property type="entry name" value="Hydrolase_4"/>
</dbReference>
<evidence type="ECO:0000313" key="3">
    <source>
        <dbReference type="Proteomes" id="UP000425960"/>
    </source>
</evidence>
<dbReference type="AlphaFoldDB" id="A0A5K7ZW16"/>
<dbReference type="Pfam" id="PF12146">
    <property type="entry name" value="Hydrolase_4"/>
    <property type="match status" value="1"/>
</dbReference>
<name>A0A5K7ZW16_9BACT</name>
<evidence type="ECO:0000259" key="1">
    <source>
        <dbReference type="Pfam" id="PF12146"/>
    </source>
</evidence>
<dbReference type="Proteomes" id="UP000425960">
    <property type="component" value="Chromosome"/>
</dbReference>
<reference evidence="2 3" key="1">
    <citation type="submission" date="2019-11" db="EMBL/GenBank/DDBJ databases">
        <title>Comparative genomics of hydrocarbon-degrading Desulfosarcina strains.</title>
        <authorList>
            <person name="Watanabe M."/>
            <person name="Kojima H."/>
            <person name="Fukui M."/>
        </authorList>
    </citation>
    <scope>NUCLEOTIDE SEQUENCE [LARGE SCALE GENOMIC DNA]</scope>
    <source>
        <strain evidence="2 3">28bB2T</strain>
    </source>
</reference>
<dbReference type="EMBL" id="AP021876">
    <property type="protein sequence ID" value="BBO84447.1"/>
    <property type="molecule type" value="Genomic_DNA"/>
</dbReference>
<gene>
    <name evidence="2" type="ORF">DSCO28_50130</name>
</gene>
<dbReference type="Gene3D" id="3.40.50.1820">
    <property type="entry name" value="alpha/beta hydrolase"/>
    <property type="match status" value="1"/>
</dbReference>
<dbReference type="PANTHER" id="PTHR42886">
    <property type="entry name" value="RE40534P-RELATED"/>
    <property type="match status" value="1"/>
</dbReference>
<accession>A0A5K7ZW16</accession>
<keyword evidence="2" id="KW-0378">Hydrolase</keyword>
<feature type="domain" description="Serine aminopeptidase S33" evidence="1">
    <location>
        <begin position="26"/>
        <end position="230"/>
    </location>
</feature>
<dbReference type="PANTHER" id="PTHR42886:SF53">
    <property type="entry name" value="ALPHA_BETA-HYDROLASES SUPERFAMILY PROTEIN"/>
    <property type="match status" value="1"/>
</dbReference>
<evidence type="ECO:0000313" key="2">
    <source>
        <dbReference type="EMBL" id="BBO84447.1"/>
    </source>
</evidence>
<dbReference type="RefSeq" id="WP_155324371.1">
    <property type="nucleotide sequence ID" value="NZ_AP021876.1"/>
</dbReference>